<evidence type="ECO:0000259" key="2">
    <source>
        <dbReference type="Pfam" id="PF19026"/>
    </source>
</evidence>
<gene>
    <name evidence="3" type="ORF">SLS59_000187</name>
</gene>
<accession>A0ABR3S450</accession>
<evidence type="ECO:0000256" key="1">
    <source>
        <dbReference type="SAM" id="MobiDB-lite"/>
    </source>
</evidence>
<proteinExistence type="predicted"/>
<dbReference type="CDD" id="cd14361">
    <property type="entry name" value="UBA_HYPK"/>
    <property type="match status" value="1"/>
</dbReference>
<name>A0ABR3S450_9PLEO</name>
<reference evidence="3 4" key="1">
    <citation type="submission" date="2024-02" db="EMBL/GenBank/DDBJ databases">
        <title>De novo assembly and annotation of 12 fungi associated with fruit tree decline syndrome in Ontario, Canada.</title>
        <authorList>
            <person name="Sulman M."/>
            <person name="Ellouze W."/>
            <person name="Ilyukhin E."/>
        </authorList>
    </citation>
    <scope>NUCLEOTIDE SEQUENCE [LARGE SCALE GENOMIC DNA]</scope>
    <source>
        <strain evidence="3 4">M97-236</strain>
    </source>
</reference>
<evidence type="ECO:0000313" key="4">
    <source>
        <dbReference type="Proteomes" id="UP001521222"/>
    </source>
</evidence>
<dbReference type="InterPro" id="IPR038922">
    <property type="entry name" value="HYPK_UBA"/>
</dbReference>
<dbReference type="Pfam" id="PF19026">
    <property type="entry name" value="UBA_HYPK"/>
    <property type="match status" value="1"/>
</dbReference>
<dbReference type="PANTHER" id="PTHR31184:SF2">
    <property type="entry name" value="HUNTINGTIN-INTERACTING PROTEIN K"/>
    <property type="match status" value="1"/>
</dbReference>
<keyword evidence="4" id="KW-1185">Reference proteome</keyword>
<dbReference type="InterPro" id="IPR044034">
    <property type="entry name" value="NAC-like_UBA"/>
</dbReference>
<dbReference type="InterPro" id="IPR052617">
    <property type="entry name" value="Huntingtin-int_K"/>
</dbReference>
<protein>
    <recommendedName>
        <fullName evidence="2">Nascent polypeptide-associated complex subunit alpha-like UBA domain-containing protein</fullName>
    </recommendedName>
</protein>
<dbReference type="PANTHER" id="PTHR31184">
    <property type="entry name" value="HUNTINGTIN-INTERACTING PROTEIN K FAMILY MEMBER"/>
    <property type="match status" value="1"/>
</dbReference>
<organism evidence="3 4">
    <name type="scientific">Nothophoma quercina</name>
    <dbReference type="NCBI Taxonomy" id="749835"/>
    <lineage>
        <taxon>Eukaryota</taxon>
        <taxon>Fungi</taxon>
        <taxon>Dikarya</taxon>
        <taxon>Ascomycota</taxon>
        <taxon>Pezizomycotina</taxon>
        <taxon>Dothideomycetes</taxon>
        <taxon>Pleosporomycetidae</taxon>
        <taxon>Pleosporales</taxon>
        <taxon>Pleosporineae</taxon>
        <taxon>Didymellaceae</taxon>
        <taxon>Nothophoma</taxon>
    </lineage>
</organism>
<feature type="region of interest" description="Disordered" evidence="1">
    <location>
        <begin position="1"/>
        <end position="34"/>
    </location>
</feature>
<feature type="domain" description="Nascent polypeptide-associated complex subunit alpha-like UBA" evidence="2">
    <location>
        <begin position="72"/>
        <end position="112"/>
    </location>
</feature>
<dbReference type="EMBL" id="JAKIXB020000001">
    <property type="protein sequence ID" value="KAL1611468.1"/>
    <property type="molecule type" value="Genomic_DNA"/>
</dbReference>
<dbReference type="Proteomes" id="UP001521222">
    <property type="component" value="Unassembled WGS sequence"/>
</dbReference>
<sequence length="119" mass="12503">MAEPQPSAVQEGAADPHAPSGTADDRKAAAALSSLDVQDEGGVKKEVDGKALDKAMKELNVKDTKAEEKRNVKIEPADVNLLIKELDITKQRASDLLRAYEGSAVKALTAFVTGEASSA</sequence>
<comment type="caution">
    <text evidence="3">The sequence shown here is derived from an EMBL/GenBank/DDBJ whole genome shotgun (WGS) entry which is preliminary data.</text>
</comment>
<evidence type="ECO:0000313" key="3">
    <source>
        <dbReference type="EMBL" id="KAL1611468.1"/>
    </source>
</evidence>